<evidence type="ECO:0000259" key="3">
    <source>
        <dbReference type="Pfam" id="PF02581"/>
    </source>
</evidence>
<dbReference type="Gene3D" id="3.20.20.70">
    <property type="entry name" value="Aldolase class I"/>
    <property type="match status" value="1"/>
</dbReference>
<organism evidence="4 5">
    <name type="scientific">Candidatus Methanofishera endochildressiae</name>
    <dbReference type="NCBI Taxonomy" id="2738884"/>
    <lineage>
        <taxon>Bacteria</taxon>
        <taxon>Pseudomonadati</taxon>
        <taxon>Pseudomonadota</taxon>
        <taxon>Gammaproteobacteria</taxon>
        <taxon>Candidatus Methanofishera</taxon>
    </lineage>
</organism>
<proteinExistence type="predicted"/>
<dbReference type="SUPFAM" id="SSF51391">
    <property type="entry name" value="Thiamin phosphate synthase"/>
    <property type="match status" value="1"/>
</dbReference>
<comment type="caution">
    <text evidence="4">The sequence shown here is derived from an EMBL/GenBank/DDBJ whole genome shotgun (WGS) entry which is preliminary data.</text>
</comment>
<accession>A0A7Z0SDS6</accession>
<evidence type="ECO:0000313" key="5">
    <source>
        <dbReference type="Proteomes" id="UP000537890"/>
    </source>
</evidence>
<gene>
    <name evidence="4" type="ORF">H0A75_04785</name>
</gene>
<dbReference type="PANTHER" id="PTHR20857:SF23">
    <property type="entry name" value="THIAMINE BIOSYNTHETIC BIFUNCTIONAL ENZYME"/>
    <property type="match status" value="1"/>
</dbReference>
<comment type="pathway">
    <text evidence="1">Cofactor biosynthesis; thiamine diphosphate biosynthesis.</text>
</comment>
<sequence>MQIRVKGLSEFDTEKILEAARIRCHKLSLTYLINSQMPVKKQLNEGVHLTSSDLMSLSQRPENTGFVGASCHSLQELRKAEQLALDFAVLSPVMPTSSHPEARALGWQQFGDWVAEVNIPVFALGGIRKQDFEPVIACGSQGISGISLYNCRKGL</sequence>
<feature type="domain" description="Thiamine phosphate synthase/TenI" evidence="3">
    <location>
        <begin position="2"/>
        <end position="147"/>
    </location>
</feature>
<reference evidence="4 5" key="1">
    <citation type="submission" date="2020-05" db="EMBL/GenBank/DDBJ databases">
        <title>Horizontal transmission and recombination maintain forever young bacterial symbiont genomes.</title>
        <authorList>
            <person name="Russell S.L."/>
            <person name="Pepper-Tunick E."/>
            <person name="Svedberg J."/>
            <person name="Byrne A."/>
            <person name="Ruelas Castillo J."/>
            <person name="Vollmers C."/>
            <person name="Beinart R.A."/>
            <person name="Corbett-Detig R."/>
        </authorList>
    </citation>
    <scope>NUCLEOTIDE SEQUENCE [LARGE SCALE GENOMIC DNA]</scope>
    <source>
        <strain evidence="4">4727-3</strain>
    </source>
</reference>
<keyword evidence="2" id="KW-0784">Thiamine biosynthesis</keyword>
<evidence type="ECO:0000256" key="1">
    <source>
        <dbReference type="ARBA" id="ARBA00004948"/>
    </source>
</evidence>
<dbReference type="CDD" id="cd00564">
    <property type="entry name" value="TMP_TenI"/>
    <property type="match status" value="1"/>
</dbReference>
<dbReference type="GO" id="GO:0005737">
    <property type="term" value="C:cytoplasm"/>
    <property type="evidence" value="ECO:0007669"/>
    <property type="project" value="TreeGrafter"/>
</dbReference>
<dbReference type="GO" id="GO:0009228">
    <property type="term" value="P:thiamine biosynthetic process"/>
    <property type="evidence" value="ECO:0007669"/>
    <property type="project" value="UniProtKB-KW"/>
</dbReference>
<dbReference type="EMBL" id="JACCHS010000069">
    <property type="protein sequence ID" value="NYT47017.1"/>
    <property type="molecule type" value="Genomic_DNA"/>
</dbReference>
<name>A0A7Z0SDS6_9GAMM</name>
<protein>
    <submittedName>
        <fullName evidence="4">Thiamine phosphate synthase</fullName>
    </submittedName>
</protein>
<dbReference type="Proteomes" id="UP000537890">
    <property type="component" value="Unassembled WGS sequence"/>
</dbReference>
<dbReference type="GO" id="GO:0004789">
    <property type="term" value="F:thiamine-phosphate diphosphorylase activity"/>
    <property type="evidence" value="ECO:0007669"/>
    <property type="project" value="TreeGrafter"/>
</dbReference>
<dbReference type="Pfam" id="PF02581">
    <property type="entry name" value="TMP-TENI"/>
    <property type="match status" value="1"/>
</dbReference>
<evidence type="ECO:0000313" key="4">
    <source>
        <dbReference type="EMBL" id="NYT47017.1"/>
    </source>
</evidence>
<dbReference type="InterPro" id="IPR013785">
    <property type="entry name" value="Aldolase_TIM"/>
</dbReference>
<dbReference type="PANTHER" id="PTHR20857">
    <property type="entry name" value="THIAMINE-PHOSPHATE PYROPHOSPHORYLASE"/>
    <property type="match status" value="1"/>
</dbReference>
<dbReference type="AlphaFoldDB" id="A0A7Z0SDS6"/>
<dbReference type="InterPro" id="IPR022998">
    <property type="entry name" value="ThiamineP_synth_TenI"/>
</dbReference>
<evidence type="ECO:0000256" key="2">
    <source>
        <dbReference type="ARBA" id="ARBA00022977"/>
    </source>
</evidence>
<dbReference type="InterPro" id="IPR036206">
    <property type="entry name" value="ThiamineP_synth_sf"/>
</dbReference>